<evidence type="ECO:0000313" key="2">
    <source>
        <dbReference type="EMBL" id="SDD85522.1"/>
    </source>
</evidence>
<accession>A0A1G6Y5G1</accession>
<sequence length="280" mass="32589">MVTVQQVKNCIESLELLDPADPAVLEKAQLAFQTMGKILYLALDLPANLIVFHTRTHDSDELYTNFHEIECPKPEHVKNFGRCNLPNKPVFYCSEDRSTSYAELLQYWIEEKKGKFLYVTISKWQLESQLRALIVPNPDKNSRTTEFDKNHGAKFDNLLKQIDNEDSRVALVMFFSYIHEKMRKAAKHDLKTYIITSSYCDYALSSNKSVDAILYPSVPFNERGHNIAIKQGFDFDDKMKLLTVYRNKFERFELGSAAKFQEAELLEANNINRDKRLIEW</sequence>
<protein>
    <submittedName>
        <fullName evidence="2">RES domain-containing protein</fullName>
    </submittedName>
</protein>
<proteinExistence type="predicted"/>
<organism evidence="2 3">
    <name type="scientific">Dyadobacter soli</name>
    <dbReference type="NCBI Taxonomy" id="659014"/>
    <lineage>
        <taxon>Bacteria</taxon>
        <taxon>Pseudomonadati</taxon>
        <taxon>Bacteroidota</taxon>
        <taxon>Cytophagia</taxon>
        <taxon>Cytophagales</taxon>
        <taxon>Spirosomataceae</taxon>
        <taxon>Dyadobacter</taxon>
    </lineage>
</organism>
<evidence type="ECO:0000313" key="3">
    <source>
        <dbReference type="Proteomes" id="UP000198748"/>
    </source>
</evidence>
<name>A0A1G6Y5G1_9BACT</name>
<reference evidence="3" key="1">
    <citation type="submission" date="2016-10" db="EMBL/GenBank/DDBJ databases">
        <authorList>
            <person name="Varghese N."/>
            <person name="Submissions S."/>
        </authorList>
    </citation>
    <scope>NUCLEOTIDE SEQUENCE [LARGE SCALE GENOMIC DNA]</scope>
    <source>
        <strain evidence="3">DSM 25329</strain>
    </source>
</reference>
<gene>
    <name evidence="2" type="ORF">SAMN04487996_102352</name>
</gene>
<dbReference type="InterPro" id="IPR014914">
    <property type="entry name" value="RES_dom"/>
</dbReference>
<dbReference type="RefSeq" id="WP_090146919.1">
    <property type="nucleotide sequence ID" value="NZ_FNAN01000002.1"/>
</dbReference>
<dbReference type="OrthoDB" id="983161at2"/>
<dbReference type="Pfam" id="PF08808">
    <property type="entry name" value="RES"/>
    <property type="match status" value="1"/>
</dbReference>
<dbReference type="Proteomes" id="UP000198748">
    <property type="component" value="Unassembled WGS sequence"/>
</dbReference>
<dbReference type="AlphaFoldDB" id="A0A1G6Y5G1"/>
<feature type="domain" description="RES" evidence="1">
    <location>
        <begin position="57"/>
        <end position="229"/>
    </location>
</feature>
<evidence type="ECO:0000259" key="1">
    <source>
        <dbReference type="Pfam" id="PF08808"/>
    </source>
</evidence>
<keyword evidence="3" id="KW-1185">Reference proteome</keyword>
<dbReference type="EMBL" id="FNAN01000002">
    <property type="protein sequence ID" value="SDD85522.1"/>
    <property type="molecule type" value="Genomic_DNA"/>
</dbReference>